<evidence type="ECO:0000256" key="6">
    <source>
        <dbReference type="ARBA" id="ARBA00012487"/>
    </source>
</evidence>
<evidence type="ECO:0000256" key="1">
    <source>
        <dbReference type="ARBA" id="ARBA00001698"/>
    </source>
</evidence>
<dbReference type="EMBL" id="MFNE01000003">
    <property type="protein sequence ID" value="OGG97177.1"/>
    <property type="molecule type" value="Genomic_DNA"/>
</dbReference>
<evidence type="ECO:0000256" key="8">
    <source>
        <dbReference type="ARBA" id="ARBA00022475"/>
    </source>
</evidence>
<dbReference type="UniPathway" id="UPA00557">
    <property type="reaction ID" value="UER00614"/>
</dbReference>
<dbReference type="GO" id="GO:0004605">
    <property type="term" value="F:phosphatidate cytidylyltransferase activity"/>
    <property type="evidence" value="ECO:0007669"/>
    <property type="project" value="UniProtKB-EC"/>
</dbReference>
<dbReference type="GO" id="GO:0005886">
    <property type="term" value="C:plasma membrane"/>
    <property type="evidence" value="ECO:0007669"/>
    <property type="project" value="UniProtKB-SubCell"/>
</dbReference>
<dbReference type="Proteomes" id="UP000178449">
    <property type="component" value="Unassembled WGS sequence"/>
</dbReference>
<dbReference type="PANTHER" id="PTHR46382:SF1">
    <property type="entry name" value="PHOSPHATIDATE CYTIDYLYLTRANSFERASE"/>
    <property type="match status" value="1"/>
</dbReference>
<evidence type="ECO:0000256" key="10">
    <source>
        <dbReference type="ARBA" id="ARBA00022679"/>
    </source>
</evidence>
<feature type="transmembrane region" description="Helical" evidence="19">
    <location>
        <begin position="85"/>
        <end position="102"/>
    </location>
</feature>
<keyword evidence="17" id="KW-1208">Phospholipid metabolism</keyword>
<reference evidence="20 21" key="1">
    <citation type="journal article" date="2016" name="Nat. Commun.">
        <title>Thousands of microbial genomes shed light on interconnected biogeochemical processes in an aquifer system.</title>
        <authorList>
            <person name="Anantharaman K."/>
            <person name="Brown C.T."/>
            <person name="Hug L.A."/>
            <person name="Sharon I."/>
            <person name="Castelle C.J."/>
            <person name="Probst A.J."/>
            <person name="Thomas B.C."/>
            <person name="Singh A."/>
            <person name="Wilkins M.J."/>
            <person name="Karaoz U."/>
            <person name="Brodie E.L."/>
            <person name="Williams K.H."/>
            <person name="Hubbard S.S."/>
            <person name="Banfield J.F."/>
        </authorList>
    </citation>
    <scope>NUCLEOTIDE SEQUENCE [LARGE SCALE GENOMIC DNA]</scope>
</reference>
<comment type="similarity">
    <text evidence="5 18">Belongs to the CDS family.</text>
</comment>
<feature type="transmembrane region" description="Helical" evidence="19">
    <location>
        <begin position="58"/>
        <end position="79"/>
    </location>
</feature>
<organism evidence="20 21">
    <name type="scientific">Candidatus Lambdaproteobacteria bacterium RIFOXYD2_FULL_50_16</name>
    <dbReference type="NCBI Taxonomy" id="1817772"/>
    <lineage>
        <taxon>Bacteria</taxon>
        <taxon>Pseudomonadati</taxon>
        <taxon>Pseudomonadota</taxon>
        <taxon>Candidatus Lambdaproteobacteria</taxon>
    </lineage>
</organism>
<keyword evidence="11 18" id="KW-0812">Transmembrane</keyword>
<sequence length="273" mass="30020">MGETQKRCITAVVLLCLGWAWVVWAPEPVFLGISLAILLVAIFEYAQALKHHGVEAKMVLLFGGGILGFVGLFLCWQGGQENGLLALAMAFISPLPFVLFSAKKKKSALFWHWLNLIWLVPPFFLLALLRYWPPEGSRLIFWLLLVVAANDSAAYFGGRRFGKTKLAPKISPKKTVEGSAFGVLGGTVMGFLLWPYMMPYAQPMQVAGLAMTAILAGQAGDLFESGFKRICGIKDSGKILPGHGGFLDRFDALFLALPMFVFTLKAFGLEDQW</sequence>
<evidence type="ECO:0000256" key="14">
    <source>
        <dbReference type="ARBA" id="ARBA00023098"/>
    </source>
</evidence>
<keyword evidence="13 19" id="KW-1133">Transmembrane helix</keyword>
<gene>
    <name evidence="20" type="ORF">A2527_10195</name>
</gene>
<comment type="caution">
    <text evidence="20">The sequence shown here is derived from an EMBL/GenBank/DDBJ whole genome shotgun (WGS) entry which is preliminary data.</text>
</comment>
<keyword evidence="14" id="KW-0443">Lipid metabolism</keyword>
<proteinExistence type="inferred from homology"/>
<evidence type="ECO:0000256" key="7">
    <source>
        <dbReference type="ARBA" id="ARBA00019373"/>
    </source>
</evidence>
<dbReference type="PROSITE" id="PS01315">
    <property type="entry name" value="CDS"/>
    <property type="match status" value="1"/>
</dbReference>
<dbReference type="STRING" id="1817772.A2527_10195"/>
<keyword evidence="8" id="KW-1003">Cell membrane</keyword>
<evidence type="ECO:0000313" key="20">
    <source>
        <dbReference type="EMBL" id="OGG97177.1"/>
    </source>
</evidence>
<evidence type="ECO:0000256" key="16">
    <source>
        <dbReference type="ARBA" id="ARBA00023209"/>
    </source>
</evidence>
<feature type="transmembrane region" description="Helical" evidence="19">
    <location>
        <begin position="30"/>
        <end position="46"/>
    </location>
</feature>
<evidence type="ECO:0000313" key="21">
    <source>
        <dbReference type="Proteomes" id="UP000178449"/>
    </source>
</evidence>
<keyword evidence="12 18" id="KW-0548">Nucleotidyltransferase</keyword>
<feature type="transmembrane region" description="Helical" evidence="19">
    <location>
        <begin position="252"/>
        <end position="269"/>
    </location>
</feature>
<evidence type="ECO:0000256" key="11">
    <source>
        <dbReference type="ARBA" id="ARBA00022692"/>
    </source>
</evidence>
<keyword evidence="16" id="KW-0594">Phospholipid biosynthesis</keyword>
<keyword evidence="10 18" id="KW-0808">Transferase</keyword>
<evidence type="ECO:0000256" key="12">
    <source>
        <dbReference type="ARBA" id="ARBA00022695"/>
    </source>
</evidence>
<evidence type="ECO:0000256" key="5">
    <source>
        <dbReference type="ARBA" id="ARBA00010185"/>
    </source>
</evidence>
<feature type="transmembrane region" description="Helical" evidence="19">
    <location>
        <begin position="139"/>
        <end position="157"/>
    </location>
</feature>
<evidence type="ECO:0000256" key="19">
    <source>
        <dbReference type="SAM" id="Phobius"/>
    </source>
</evidence>
<dbReference type="Pfam" id="PF01148">
    <property type="entry name" value="CTP_transf_1"/>
    <property type="match status" value="1"/>
</dbReference>
<evidence type="ECO:0000256" key="15">
    <source>
        <dbReference type="ARBA" id="ARBA00023136"/>
    </source>
</evidence>
<evidence type="ECO:0000256" key="9">
    <source>
        <dbReference type="ARBA" id="ARBA00022516"/>
    </source>
</evidence>
<evidence type="ECO:0000256" key="4">
    <source>
        <dbReference type="ARBA" id="ARBA00005189"/>
    </source>
</evidence>
<accession>A0A1F6GGF1</accession>
<dbReference type="AlphaFoldDB" id="A0A1F6GGF1"/>
<dbReference type="EC" id="2.7.7.41" evidence="6 18"/>
<keyword evidence="15 19" id="KW-0472">Membrane</keyword>
<feature type="transmembrane region" description="Helical" evidence="19">
    <location>
        <begin position="178"/>
        <end position="197"/>
    </location>
</feature>
<name>A0A1F6GGF1_9PROT</name>
<feature type="transmembrane region" description="Helical" evidence="19">
    <location>
        <begin position="7"/>
        <end position="24"/>
    </location>
</feature>
<evidence type="ECO:0000256" key="3">
    <source>
        <dbReference type="ARBA" id="ARBA00005119"/>
    </source>
</evidence>
<comment type="pathway">
    <text evidence="3 18">Phospholipid metabolism; CDP-diacylglycerol biosynthesis; CDP-diacylglycerol from sn-glycerol 3-phosphate: step 3/3.</text>
</comment>
<evidence type="ECO:0000256" key="17">
    <source>
        <dbReference type="ARBA" id="ARBA00023264"/>
    </source>
</evidence>
<evidence type="ECO:0000256" key="13">
    <source>
        <dbReference type="ARBA" id="ARBA00022989"/>
    </source>
</evidence>
<dbReference type="PANTHER" id="PTHR46382">
    <property type="entry name" value="PHOSPHATIDATE CYTIDYLYLTRANSFERASE"/>
    <property type="match status" value="1"/>
</dbReference>
<comment type="catalytic activity">
    <reaction evidence="1 18">
        <text>a 1,2-diacyl-sn-glycero-3-phosphate + CTP + H(+) = a CDP-1,2-diacyl-sn-glycerol + diphosphate</text>
        <dbReference type="Rhea" id="RHEA:16229"/>
        <dbReference type="ChEBI" id="CHEBI:15378"/>
        <dbReference type="ChEBI" id="CHEBI:33019"/>
        <dbReference type="ChEBI" id="CHEBI:37563"/>
        <dbReference type="ChEBI" id="CHEBI:58332"/>
        <dbReference type="ChEBI" id="CHEBI:58608"/>
        <dbReference type="EC" id="2.7.7.41"/>
    </reaction>
</comment>
<comment type="subcellular location">
    <subcellularLocation>
        <location evidence="2">Cell membrane</location>
        <topology evidence="2">Multi-pass membrane protein</topology>
    </subcellularLocation>
</comment>
<keyword evidence="9" id="KW-0444">Lipid biosynthesis</keyword>
<evidence type="ECO:0000256" key="2">
    <source>
        <dbReference type="ARBA" id="ARBA00004651"/>
    </source>
</evidence>
<protein>
    <recommendedName>
        <fullName evidence="7 18">Phosphatidate cytidylyltransferase</fullName>
        <ecNumber evidence="6 18">2.7.7.41</ecNumber>
    </recommendedName>
</protein>
<dbReference type="GO" id="GO:0016024">
    <property type="term" value="P:CDP-diacylglycerol biosynthetic process"/>
    <property type="evidence" value="ECO:0007669"/>
    <property type="project" value="UniProtKB-UniPathway"/>
</dbReference>
<comment type="pathway">
    <text evidence="4">Lipid metabolism.</text>
</comment>
<evidence type="ECO:0000256" key="18">
    <source>
        <dbReference type="RuleBase" id="RU003938"/>
    </source>
</evidence>
<dbReference type="InterPro" id="IPR000374">
    <property type="entry name" value="PC_trans"/>
</dbReference>
<feature type="transmembrane region" description="Helical" evidence="19">
    <location>
        <begin position="109"/>
        <end position="133"/>
    </location>
</feature>